<evidence type="ECO:0000256" key="5">
    <source>
        <dbReference type="ARBA" id="ARBA00022490"/>
    </source>
</evidence>
<dbReference type="GO" id="GO:0030942">
    <property type="term" value="F:endoplasmic reticulum signal peptide binding"/>
    <property type="evidence" value="ECO:0007669"/>
    <property type="project" value="InterPro"/>
</dbReference>
<sequence>MPAPTTESNQIQMGTGDNNDSDVVEVQKNTVTLEILRIIKDAQQKHGLRHGDYQRYRGYCSRRLRRLRKSLHWVQGSSKHRYVGKPVTAEALEKGSDGLRLILLPLVQCERAWAHAMQLRQESNTEPRKRFHLLGRLRKAVKHANLLTSLCEAWSQCDARTRLEAQAYDAWMQGALAFELQQWGPALESYGRAQAIYERLAHAMAGEADRTLFLQRLEELSPSLRYCAYNIGDESAAADLQRMRLQGTGSADLDHLVAQTREKQARSLSEVEWLGRRLPVRQEKVRLFLCAAKEAPKEAQQAPDLDARIALLERLLLDCKDAIQVVREELRTTEAGRNVGGPVSELQLLHSYLQWTRQKTTVERNLLLVQQLQEGGPRKPLDLLRPYEVIVQNLNEALQLPGVEEGSEFAEKVGSELLCYKAYRAHHVGQALAAAGRRLEAVALFHRGLQYAKQALARSQLLPEGTVGPLKELETLLEGQKYSVHADSLLGTAAQPAAAPDVETKFLLDRLDTYMEDSRLLGKNPNIAPFPPDMEPIACKPLFFDLALNHIEFPSLEDVAESKKGQGLTGLVRGWLGGWKS</sequence>
<dbReference type="EMBL" id="GGLE01003430">
    <property type="protein sequence ID" value="MBY07556.1"/>
    <property type="molecule type" value="Transcribed_RNA"/>
</dbReference>
<keyword evidence="9" id="KW-0539">Nucleus</keyword>
<evidence type="ECO:0000256" key="6">
    <source>
        <dbReference type="ARBA" id="ARBA00022824"/>
    </source>
</evidence>
<accession>A0A2R5LDK2</accession>
<comment type="function">
    <text evidence="12">Component of the signal recognition particle (SRP) complex, a ribonucleoprotein complex that mediates the cotranslational targeting of secretory and membrane proteins to the endoplasmic reticulum (ER). The SRP complex interacts with the signal sequence in nascent secretory and membrane proteins and directs them to the membrane of the ER.</text>
</comment>
<evidence type="ECO:0000256" key="11">
    <source>
        <dbReference type="ARBA" id="ARBA00029498"/>
    </source>
</evidence>
<evidence type="ECO:0000256" key="8">
    <source>
        <dbReference type="ARBA" id="ARBA00023135"/>
    </source>
</evidence>
<evidence type="ECO:0000256" key="4">
    <source>
        <dbReference type="ARBA" id="ARBA00009352"/>
    </source>
</evidence>
<dbReference type="GO" id="GO:0005786">
    <property type="term" value="C:signal recognition particle, endoplasmic reticulum targeting"/>
    <property type="evidence" value="ECO:0007669"/>
    <property type="project" value="UniProtKB-KW"/>
</dbReference>
<dbReference type="AlphaFoldDB" id="A0A2R5LDK2"/>
<dbReference type="CDD" id="cd15481">
    <property type="entry name" value="SRP68-RBD"/>
    <property type="match status" value="1"/>
</dbReference>
<dbReference type="GO" id="GO:0005829">
    <property type="term" value="C:cytosol"/>
    <property type="evidence" value="ECO:0007669"/>
    <property type="project" value="UniProtKB-ARBA"/>
</dbReference>
<proteinExistence type="inferred from homology"/>
<evidence type="ECO:0000256" key="12">
    <source>
        <dbReference type="PIRNR" id="PIRNR038995"/>
    </source>
</evidence>
<organism evidence="14">
    <name type="scientific">Ornithodoros turicata</name>
    <dbReference type="NCBI Taxonomy" id="34597"/>
    <lineage>
        <taxon>Eukaryota</taxon>
        <taxon>Metazoa</taxon>
        <taxon>Ecdysozoa</taxon>
        <taxon>Arthropoda</taxon>
        <taxon>Chelicerata</taxon>
        <taxon>Arachnida</taxon>
        <taxon>Acari</taxon>
        <taxon>Parasitiformes</taxon>
        <taxon>Ixodida</taxon>
        <taxon>Ixodoidea</taxon>
        <taxon>Argasidae</taxon>
        <taxon>Ornithodorinae</taxon>
        <taxon>Ornithodoros</taxon>
    </lineage>
</organism>
<reference evidence="14" key="1">
    <citation type="submission" date="2018-03" db="EMBL/GenBank/DDBJ databases">
        <title>The relapsing fever spirochete Borrelia turicatae persists in the highly oxidative environment of its soft-bodied tick vector.</title>
        <authorList>
            <person name="Bourret T.J."/>
            <person name="Boyle W.K."/>
            <person name="Valenzuela J.G."/>
            <person name="Oliveira F."/>
            <person name="Lopez J.E."/>
        </authorList>
    </citation>
    <scope>NUCLEOTIDE SEQUENCE</scope>
    <source>
        <strain evidence="14">Kansas strain/isolate</strain>
        <tissue evidence="14">Salivary glands</tissue>
    </source>
</reference>
<dbReference type="InterPro" id="IPR034652">
    <property type="entry name" value="SRP68-RBD"/>
</dbReference>
<evidence type="ECO:0000256" key="2">
    <source>
        <dbReference type="ARBA" id="ARBA00004496"/>
    </source>
</evidence>
<evidence type="ECO:0000256" key="10">
    <source>
        <dbReference type="ARBA" id="ARBA00023274"/>
    </source>
</evidence>
<dbReference type="GO" id="GO:0006614">
    <property type="term" value="P:SRP-dependent cotranslational protein targeting to membrane"/>
    <property type="evidence" value="ECO:0007669"/>
    <property type="project" value="InterPro"/>
</dbReference>
<dbReference type="GO" id="GO:0005730">
    <property type="term" value="C:nucleolus"/>
    <property type="evidence" value="ECO:0007669"/>
    <property type="project" value="UniProtKB-SubCell"/>
</dbReference>
<comment type="similarity">
    <text evidence="4 12">Belongs to the SRP68 family.</text>
</comment>
<dbReference type="Gene3D" id="1.10.3450.40">
    <property type="entry name" value="Signal recognition particle, SRP68 subunit, RNA-binding domain"/>
    <property type="match status" value="1"/>
</dbReference>
<dbReference type="GO" id="GO:0005047">
    <property type="term" value="F:signal recognition particle binding"/>
    <property type="evidence" value="ECO:0007669"/>
    <property type="project" value="InterPro"/>
</dbReference>
<comment type="subcellular location">
    <subcellularLocation>
        <location evidence="2 12">Cytoplasm</location>
    </subcellularLocation>
    <subcellularLocation>
        <location evidence="1">Endoplasmic reticulum</location>
    </subcellularLocation>
    <subcellularLocation>
        <location evidence="3">Nucleus</location>
        <location evidence="3">Nucleolus</location>
    </subcellularLocation>
</comment>
<dbReference type="GO" id="GO:0005783">
    <property type="term" value="C:endoplasmic reticulum"/>
    <property type="evidence" value="ECO:0007669"/>
    <property type="project" value="UniProtKB-SubCell"/>
</dbReference>
<dbReference type="PIRSF" id="PIRSF038995">
    <property type="entry name" value="SRP68"/>
    <property type="match status" value="1"/>
</dbReference>
<dbReference type="Pfam" id="PF16969">
    <property type="entry name" value="SRP68"/>
    <property type="match status" value="1"/>
</dbReference>
<keyword evidence="8 12" id="KW-0733">Signal recognition particle</keyword>
<dbReference type="PANTHER" id="PTHR12860:SF0">
    <property type="entry name" value="SIGNAL RECOGNITION PARTICLE SUBUNIT SRP68"/>
    <property type="match status" value="1"/>
</dbReference>
<protein>
    <recommendedName>
        <fullName evidence="11 12">Signal recognition particle subunit SRP68</fullName>
        <shortName evidence="12">SRP68</shortName>
    </recommendedName>
</protein>
<feature type="region of interest" description="Disordered" evidence="13">
    <location>
        <begin position="1"/>
        <end position="21"/>
    </location>
</feature>
<evidence type="ECO:0000256" key="9">
    <source>
        <dbReference type="ARBA" id="ARBA00023242"/>
    </source>
</evidence>
<evidence type="ECO:0000256" key="3">
    <source>
        <dbReference type="ARBA" id="ARBA00004604"/>
    </source>
</evidence>
<feature type="compositionally biased region" description="Polar residues" evidence="13">
    <location>
        <begin position="1"/>
        <end position="18"/>
    </location>
</feature>
<keyword evidence="10 12" id="KW-0687">Ribonucleoprotein</keyword>
<evidence type="ECO:0000256" key="1">
    <source>
        <dbReference type="ARBA" id="ARBA00004240"/>
    </source>
</evidence>
<evidence type="ECO:0000256" key="7">
    <source>
        <dbReference type="ARBA" id="ARBA00022884"/>
    </source>
</evidence>
<evidence type="ECO:0000256" key="13">
    <source>
        <dbReference type="SAM" id="MobiDB-lite"/>
    </source>
</evidence>
<dbReference type="FunFam" id="1.10.3450.40:FF:000001">
    <property type="entry name" value="Signal recognition particle subunit SRP68"/>
    <property type="match status" value="1"/>
</dbReference>
<name>A0A2R5LDK2_9ACAR</name>
<keyword evidence="5 12" id="KW-0963">Cytoplasm</keyword>
<dbReference type="InterPro" id="IPR038253">
    <property type="entry name" value="SRP68_N_sf"/>
</dbReference>
<dbReference type="GO" id="GO:0008312">
    <property type="term" value="F:7S RNA binding"/>
    <property type="evidence" value="ECO:0007669"/>
    <property type="project" value="InterPro"/>
</dbReference>
<dbReference type="InterPro" id="IPR026258">
    <property type="entry name" value="SRP68"/>
</dbReference>
<keyword evidence="6" id="KW-0256">Endoplasmic reticulum</keyword>
<evidence type="ECO:0000313" key="14">
    <source>
        <dbReference type="EMBL" id="MBY07556.1"/>
    </source>
</evidence>
<dbReference type="PANTHER" id="PTHR12860">
    <property type="entry name" value="SIGNAL RECOGNITION PARTICLE 68 KDA PROTEIN"/>
    <property type="match status" value="1"/>
</dbReference>
<keyword evidence="7 12" id="KW-0694">RNA-binding</keyword>